<gene>
    <name evidence="9" type="ORF">SODALDRAFT_273223</name>
</gene>
<keyword evidence="3" id="KW-0326">Glycosidase</keyword>
<accession>A0A3N2Q2N9</accession>
<dbReference type="InterPro" id="IPR006102">
    <property type="entry name" value="Ig-like_GH2"/>
</dbReference>
<dbReference type="SUPFAM" id="SSF49303">
    <property type="entry name" value="beta-Galactosidase/glucuronidase domain"/>
    <property type="match status" value="1"/>
</dbReference>
<comment type="similarity">
    <text evidence="1">Belongs to the glycosyl hydrolase 2 family.</text>
</comment>
<dbReference type="InterPro" id="IPR017853">
    <property type="entry name" value="GH"/>
</dbReference>
<feature type="domain" description="Glycoside hydrolase family 2 immunoglobulin-like beta-sandwich" evidence="6">
    <location>
        <begin position="252"/>
        <end position="331"/>
    </location>
</feature>
<feature type="domain" description="Glycosyl hydrolases family 2 sugar binding" evidence="8">
    <location>
        <begin position="131"/>
        <end position="201"/>
    </location>
</feature>
<keyword evidence="5" id="KW-0732">Signal</keyword>
<evidence type="ECO:0000313" key="9">
    <source>
        <dbReference type="EMBL" id="ROT41031.1"/>
    </source>
</evidence>
<dbReference type="Gene3D" id="3.20.20.80">
    <property type="entry name" value="Glycosidases"/>
    <property type="match status" value="1"/>
</dbReference>
<dbReference type="Pfam" id="PF02836">
    <property type="entry name" value="Glyco_hydro_2_C"/>
    <property type="match status" value="1"/>
</dbReference>
<dbReference type="AlphaFoldDB" id="A0A3N2Q2N9"/>
<dbReference type="GO" id="GO:0004553">
    <property type="term" value="F:hydrolase activity, hydrolyzing O-glycosyl compounds"/>
    <property type="evidence" value="ECO:0007669"/>
    <property type="project" value="InterPro"/>
</dbReference>
<dbReference type="InterPro" id="IPR013783">
    <property type="entry name" value="Ig-like_fold"/>
</dbReference>
<dbReference type="Gene3D" id="2.60.120.260">
    <property type="entry name" value="Galactose-binding domain-like"/>
    <property type="match status" value="1"/>
</dbReference>
<name>A0A3N2Q2N9_SODAK</name>
<evidence type="ECO:0000259" key="6">
    <source>
        <dbReference type="Pfam" id="PF00703"/>
    </source>
</evidence>
<dbReference type="SUPFAM" id="SSF51445">
    <property type="entry name" value="(Trans)glycosidases"/>
    <property type="match status" value="1"/>
</dbReference>
<evidence type="ECO:0000256" key="1">
    <source>
        <dbReference type="ARBA" id="ARBA00007401"/>
    </source>
</evidence>
<feature type="domain" description="Glycoside hydrolase family 2 catalytic" evidence="7">
    <location>
        <begin position="372"/>
        <end position="498"/>
    </location>
</feature>
<evidence type="ECO:0000256" key="4">
    <source>
        <dbReference type="SAM" id="MobiDB-lite"/>
    </source>
</evidence>
<dbReference type="EMBL" id="ML119052">
    <property type="protein sequence ID" value="ROT41031.1"/>
    <property type="molecule type" value="Genomic_DNA"/>
</dbReference>
<keyword evidence="10" id="KW-1185">Reference proteome</keyword>
<dbReference type="PANTHER" id="PTHR42732">
    <property type="entry name" value="BETA-GALACTOSIDASE"/>
    <property type="match status" value="1"/>
</dbReference>
<evidence type="ECO:0000256" key="5">
    <source>
        <dbReference type="SAM" id="SignalP"/>
    </source>
</evidence>
<evidence type="ECO:0000256" key="2">
    <source>
        <dbReference type="ARBA" id="ARBA00022801"/>
    </source>
</evidence>
<organism evidence="9 10">
    <name type="scientific">Sodiomyces alkalinus (strain CBS 110278 / VKM F-3762 / F11)</name>
    <name type="common">Alkaliphilic filamentous fungus</name>
    <dbReference type="NCBI Taxonomy" id="1314773"/>
    <lineage>
        <taxon>Eukaryota</taxon>
        <taxon>Fungi</taxon>
        <taxon>Dikarya</taxon>
        <taxon>Ascomycota</taxon>
        <taxon>Pezizomycotina</taxon>
        <taxon>Sordariomycetes</taxon>
        <taxon>Hypocreomycetidae</taxon>
        <taxon>Glomerellales</taxon>
        <taxon>Plectosphaerellaceae</taxon>
        <taxon>Sodiomyces</taxon>
    </lineage>
</organism>
<dbReference type="Gene3D" id="2.60.40.10">
    <property type="entry name" value="Immunoglobulins"/>
    <property type="match status" value="1"/>
</dbReference>
<proteinExistence type="inferred from homology"/>
<feature type="region of interest" description="Disordered" evidence="4">
    <location>
        <begin position="21"/>
        <end position="47"/>
    </location>
</feature>
<feature type="chain" id="PRO_5018184032" evidence="5">
    <location>
        <begin position="20"/>
        <end position="659"/>
    </location>
</feature>
<dbReference type="Pfam" id="PF02837">
    <property type="entry name" value="Glyco_hydro_2_N"/>
    <property type="match status" value="1"/>
</dbReference>
<evidence type="ECO:0000256" key="3">
    <source>
        <dbReference type="ARBA" id="ARBA00023295"/>
    </source>
</evidence>
<dbReference type="STRING" id="1314773.A0A3N2Q2N9"/>
<dbReference type="RefSeq" id="XP_028468837.1">
    <property type="nucleotide sequence ID" value="XM_028607886.1"/>
</dbReference>
<reference evidence="9 10" key="1">
    <citation type="journal article" date="2018" name="Mol. Ecol.">
        <title>The obligate alkalophilic soda-lake fungus Sodiomyces alkalinus has shifted to a protein diet.</title>
        <authorList>
            <person name="Grum-Grzhimaylo A.A."/>
            <person name="Falkoski D.L."/>
            <person name="van den Heuvel J."/>
            <person name="Valero-Jimenez C.A."/>
            <person name="Min B."/>
            <person name="Choi I.G."/>
            <person name="Lipzen A."/>
            <person name="Daum C.G."/>
            <person name="Aanen D.K."/>
            <person name="Tsang A."/>
            <person name="Henrissat B."/>
            <person name="Bilanenko E.N."/>
            <person name="de Vries R.P."/>
            <person name="van Kan J.A.L."/>
            <person name="Grigoriev I.V."/>
            <person name="Debets A.J.M."/>
        </authorList>
    </citation>
    <scope>NUCLEOTIDE SEQUENCE [LARGE SCALE GENOMIC DNA]</scope>
    <source>
        <strain evidence="9 10">F11</strain>
    </source>
</reference>
<dbReference type="OrthoDB" id="408320at2759"/>
<dbReference type="SUPFAM" id="SSF49785">
    <property type="entry name" value="Galactose-binding domain-like"/>
    <property type="match status" value="1"/>
</dbReference>
<sequence length="659" mass="72767">MRLLFIPLLVSFTFLAAHATSAETSQTTQTEQSRNPGPVPYRVQKPPLDTPWTYTVGTNPWPQHPRPQLRRDDAWQNLNGIWTYQPAASASASAAPATPPATPPAGELEREVLVPSCIESGLSGIQARNVTRMWFARKFSVPASWEGRSVVVHFDAVDYEATVFVNGGEVGSHVGGYDRFTVDVTRSVEFGGENDLLVFVHDPTDMPPYVNPVGKQKSTPSHIWYTPCSGIWQTVWMESVPSNHITRLDISGDMNGTVTMTAHGSTNQSTPVEVSVLGPNGGVLATASSLSDGPFSFAVPSPILWSPSSPALYSVRVKMGDDEVSSYTGFRSISMGVVEGVKRPMLNGEFVFLLGTLDQGYWPDGIYTPPSHEAMRYDLQVLKELGFNMLRKHIKVEPDLFYEACDRMGIMVVQDMPSLPDDTERRPPDAMQQDEFQRQLEAMVDNHKSHPSIVAWVLFNEGWGQLRHPPWFEARLTPVVRALDPTRLINAVSGWFDHGFGDFSDNHHYPTPQCGTPFATPPSSAYDARRIGFQGEFGGIGLNVSIEHLWNVPEAIATINQTYELAADRAAYNARSRELFGMLRSQVEQYACSGGVWTQTSDVEGEVNGLLTYDRRLLRPEVAQWKEDTRSVYEAAAARGGWGGGDGLRGGVRHQQPLG</sequence>
<dbReference type="InterPro" id="IPR051913">
    <property type="entry name" value="GH2_Domain-Containing"/>
</dbReference>
<protein>
    <submittedName>
        <fullName evidence="9">Glycoside hydrolase family 2 protein</fullName>
    </submittedName>
</protein>
<keyword evidence="2 9" id="KW-0378">Hydrolase</keyword>
<dbReference type="GeneID" id="39576364"/>
<dbReference type="InterPro" id="IPR006104">
    <property type="entry name" value="Glyco_hydro_2_N"/>
</dbReference>
<dbReference type="PANTHER" id="PTHR42732:SF2">
    <property type="entry name" value="BETA-MANNOSIDASE"/>
    <property type="match status" value="1"/>
</dbReference>
<evidence type="ECO:0000313" key="10">
    <source>
        <dbReference type="Proteomes" id="UP000272025"/>
    </source>
</evidence>
<dbReference type="Pfam" id="PF00703">
    <property type="entry name" value="Glyco_hydro_2"/>
    <property type="match status" value="1"/>
</dbReference>
<dbReference type="InterPro" id="IPR006103">
    <property type="entry name" value="Glyco_hydro_2_cat"/>
</dbReference>
<dbReference type="InterPro" id="IPR008979">
    <property type="entry name" value="Galactose-bd-like_sf"/>
</dbReference>
<dbReference type="Proteomes" id="UP000272025">
    <property type="component" value="Unassembled WGS sequence"/>
</dbReference>
<feature type="signal peptide" evidence="5">
    <location>
        <begin position="1"/>
        <end position="19"/>
    </location>
</feature>
<dbReference type="GO" id="GO:0005975">
    <property type="term" value="P:carbohydrate metabolic process"/>
    <property type="evidence" value="ECO:0007669"/>
    <property type="project" value="InterPro"/>
</dbReference>
<dbReference type="InterPro" id="IPR036156">
    <property type="entry name" value="Beta-gal/glucu_dom_sf"/>
</dbReference>
<feature type="compositionally biased region" description="Low complexity" evidence="4">
    <location>
        <begin position="21"/>
        <end position="33"/>
    </location>
</feature>
<evidence type="ECO:0000259" key="8">
    <source>
        <dbReference type="Pfam" id="PF02837"/>
    </source>
</evidence>
<evidence type="ECO:0000259" key="7">
    <source>
        <dbReference type="Pfam" id="PF02836"/>
    </source>
</evidence>